<protein>
    <recommendedName>
        <fullName evidence="4">Extracellular membrane protein CFEM domain-containing protein</fullName>
    </recommendedName>
</protein>
<name>A0A1R3RJN2_ASPC5</name>
<organism evidence="2 3">
    <name type="scientific">Aspergillus carbonarius (strain ITEM 5010)</name>
    <dbReference type="NCBI Taxonomy" id="602072"/>
    <lineage>
        <taxon>Eukaryota</taxon>
        <taxon>Fungi</taxon>
        <taxon>Dikarya</taxon>
        <taxon>Ascomycota</taxon>
        <taxon>Pezizomycotina</taxon>
        <taxon>Eurotiomycetes</taxon>
        <taxon>Eurotiomycetidae</taxon>
        <taxon>Eurotiales</taxon>
        <taxon>Aspergillaceae</taxon>
        <taxon>Aspergillus</taxon>
        <taxon>Aspergillus subgen. Circumdati</taxon>
    </lineage>
</organism>
<dbReference type="AlphaFoldDB" id="A0A1R3RJN2"/>
<reference evidence="3" key="1">
    <citation type="journal article" date="2017" name="Genome Biol.">
        <title>Comparative genomics reveals high biological diversity and specific adaptations in the industrially and medically important fungal genus Aspergillus.</title>
        <authorList>
            <person name="de Vries R.P."/>
            <person name="Riley R."/>
            <person name="Wiebenga A."/>
            <person name="Aguilar-Osorio G."/>
            <person name="Amillis S."/>
            <person name="Uchima C.A."/>
            <person name="Anderluh G."/>
            <person name="Asadollahi M."/>
            <person name="Askin M."/>
            <person name="Barry K."/>
            <person name="Battaglia E."/>
            <person name="Bayram O."/>
            <person name="Benocci T."/>
            <person name="Braus-Stromeyer S.A."/>
            <person name="Caldana C."/>
            <person name="Canovas D."/>
            <person name="Cerqueira G.C."/>
            <person name="Chen F."/>
            <person name="Chen W."/>
            <person name="Choi C."/>
            <person name="Clum A."/>
            <person name="Dos Santos R.A."/>
            <person name="Damasio A.R."/>
            <person name="Diallinas G."/>
            <person name="Emri T."/>
            <person name="Fekete E."/>
            <person name="Flipphi M."/>
            <person name="Freyberg S."/>
            <person name="Gallo A."/>
            <person name="Gournas C."/>
            <person name="Habgood R."/>
            <person name="Hainaut M."/>
            <person name="Harispe M.L."/>
            <person name="Henrissat B."/>
            <person name="Hilden K.S."/>
            <person name="Hope R."/>
            <person name="Hossain A."/>
            <person name="Karabika E."/>
            <person name="Karaffa L."/>
            <person name="Karanyi Z."/>
            <person name="Krasevec N."/>
            <person name="Kuo A."/>
            <person name="Kusch H."/>
            <person name="LaButti K."/>
            <person name="Lagendijk E.L."/>
            <person name="Lapidus A."/>
            <person name="Levasseur A."/>
            <person name="Lindquist E."/>
            <person name="Lipzen A."/>
            <person name="Logrieco A.F."/>
            <person name="MacCabe A."/>
            <person name="Maekelae M.R."/>
            <person name="Malavazi I."/>
            <person name="Melin P."/>
            <person name="Meyer V."/>
            <person name="Mielnichuk N."/>
            <person name="Miskei M."/>
            <person name="Molnar A.P."/>
            <person name="Mule G."/>
            <person name="Ngan C.Y."/>
            <person name="Orejas M."/>
            <person name="Orosz E."/>
            <person name="Ouedraogo J.P."/>
            <person name="Overkamp K.M."/>
            <person name="Park H.-S."/>
            <person name="Perrone G."/>
            <person name="Piumi F."/>
            <person name="Punt P.J."/>
            <person name="Ram A.F."/>
            <person name="Ramon A."/>
            <person name="Rauscher S."/>
            <person name="Record E."/>
            <person name="Riano-Pachon D.M."/>
            <person name="Robert V."/>
            <person name="Roehrig J."/>
            <person name="Ruller R."/>
            <person name="Salamov A."/>
            <person name="Salih N.S."/>
            <person name="Samson R.A."/>
            <person name="Sandor E."/>
            <person name="Sanguinetti M."/>
            <person name="Schuetze T."/>
            <person name="Sepcic K."/>
            <person name="Shelest E."/>
            <person name="Sherlock G."/>
            <person name="Sophianopoulou V."/>
            <person name="Squina F.M."/>
            <person name="Sun H."/>
            <person name="Susca A."/>
            <person name="Todd R.B."/>
            <person name="Tsang A."/>
            <person name="Unkles S.E."/>
            <person name="van de Wiele N."/>
            <person name="van Rossen-Uffink D."/>
            <person name="Oliveira J.V."/>
            <person name="Vesth T.C."/>
            <person name="Visser J."/>
            <person name="Yu J.-H."/>
            <person name="Zhou M."/>
            <person name="Andersen M.R."/>
            <person name="Archer D.B."/>
            <person name="Baker S.E."/>
            <person name="Benoit I."/>
            <person name="Brakhage A.A."/>
            <person name="Braus G.H."/>
            <person name="Fischer R."/>
            <person name="Frisvad J.C."/>
            <person name="Goldman G.H."/>
            <person name="Houbraken J."/>
            <person name="Oakley B."/>
            <person name="Pocsi I."/>
            <person name="Scazzocchio C."/>
            <person name="Seiboth B."/>
            <person name="vanKuyk P.A."/>
            <person name="Wortman J."/>
            <person name="Dyer P.S."/>
            <person name="Grigoriev I.V."/>
        </authorList>
    </citation>
    <scope>NUCLEOTIDE SEQUENCE [LARGE SCALE GENOMIC DNA]</scope>
    <source>
        <strain evidence="3">ITEM 5010</strain>
    </source>
</reference>
<keyword evidence="3" id="KW-1185">Reference proteome</keyword>
<evidence type="ECO:0000313" key="2">
    <source>
        <dbReference type="EMBL" id="OOF94692.1"/>
    </source>
</evidence>
<keyword evidence="1" id="KW-0732">Signal</keyword>
<accession>A0A1R3RJN2</accession>
<proteinExistence type="predicted"/>
<evidence type="ECO:0000256" key="1">
    <source>
        <dbReference type="SAM" id="SignalP"/>
    </source>
</evidence>
<dbReference type="EMBL" id="KV907501">
    <property type="protein sequence ID" value="OOF94692.1"/>
    <property type="molecule type" value="Genomic_DNA"/>
</dbReference>
<evidence type="ECO:0008006" key="4">
    <source>
        <dbReference type="Google" id="ProtNLM"/>
    </source>
</evidence>
<evidence type="ECO:0000313" key="3">
    <source>
        <dbReference type="Proteomes" id="UP000188318"/>
    </source>
</evidence>
<dbReference type="VEuPathDB" id="FungiDB:ASPCADRAFT_131301"/>
<feature type="signal peptide" evidence="1">
    <location>
        <begin position="1"/>
        <end position="15"/>
    </location>
</feature>
<dbReference type="Proteomes" id="UP000188318">
    <property type="component" value="Unassembled WGS sequence"/>
</dbReference>
<feature type="chain" id="PRO_5013272246" description="Extracellular membrane protein CFEM domain-containing protein" evidence="1">
    <location>
        <begin position="16"/>
        <end position="81"/>
    </location>
</feature>
<sequence length="81" mass="8618">MKFLTLCYFILGVTASTSMMLGKDTKCGDQKLSASCCTDTELCQFLDLLDACPSNHVYCCDFSDNTGISVPIASCLGAQAS</sequence>
<gene>
    <name evidence="2" type="ORF">ASPCADRAFT_131301</name>
</gene>